<evidence type="ECO:0000256" key="8">
    <source>
        <dbReference type="ARBA" id="ARBA00050025"/>
    </source>
</evidence>
<dbReference type="EMBL" id="JBHUNE010000007">
    <property type="protein sequence ID" value="MFD2758788.1"/>
    <property type="molecule type" value="Genomic_DNA"/>
</dbReference>
<evidence type="ECO:0000256" key="5">
    <source>
        <dbReference type="ARBA" id="ARBA00022989"/>
    </source>
</evidence>
<dbReference type="Pfam" id="PF00909">
    <property type="entry name" value="Ammonium_transp"/>
    <property type="match status" value="1"/>
</dbReference>
<organism evidence="11 12">
    <name type="scientific">Gulosibacter faecalis</name>
    <dbReference type="NCBI Taxonomy" id="272240"/>
    <lineage>
        <taxon>Bacteria</taxon>
        <taxon>Bacillati</taxon>
        <taxon>Actinomycetota</taxon>
        <taxon>Actinomycetes</taxon>
        <taxon>Micrococcales</taxon>
        <taxon>Microbacteriaceae</taxon>
        <taxon>Gulosibacter</taxon>
    </lineage>
</organism>
<feature type="transmembrane region" description="Helical" evidence="9">
    <location>
        <begin position="131"/>
        <end position="154"/>
    </location>
</feature>
<evidence type="ECO:0000313" key="11">
    <source>
        <dbReference type="EMBL" id="MFD2758788.1"/>
    </source>
</evidence>
<dbReference type="InterPro" id="IPR018047">
    <property type="entry name" value="Ammonium_transpt_CS"/>
</dbReference>
<feature type="transmembrane region" description="Helical" evidence="9">
    <location>
        <begin position="6"/>
        <end position="31"/>
    </location>
</feature>
<evidence type="ECO:0000259" key="10">
    <source>
        <dbReference type="Pfam" id="PF00909"/>
    </source>
</evidence>
<feature type="transmembrane region" description="Helical" evidence="9">
    <location>
        <begin position="239"/>
        <end position="260"/>
    </location>
</feature>
<keyword evidence="7 9" id="KW-0924">Ammonia transport</keyword>
<evidence type="ECO:0000313" key="12">
    <source>
        <dbReference type="Proteomes" id="UP001597492"/>
    </source>
</evidence>
<evidence type="ECO:0000256" key="3">
    <source>
        <dbReference type="ARBA" id="ARBA00022448"/>
    </source>
</evidence>
<evidence type="ECO:0000256" key="1">
    <source>
        <dbReference type="ARBA" id="ARBA00004141"/>
    </source>
</evidence>
<evidence type="ECO:0000256" key="9">
    <source>
        <dbReference type="RuleBase" id="RU362002"/>
    </source>
</evidence>
<dbReference type="NCBIfam" id="TIGR00836">
    <property type="entry name" value="amt"/>
    <property type="match status" value="1"/>
</dbReference>
<keyword evidence="4 9" id="KW-0812">Transmembrane</keyword>
<feature type="transmembrane region" description="Helical" evidence="9">
    <location>
        <begin position="267"/>
        <end position="284"/>
    </location>
</feature>
<feature type="transmembrane region" description="Helical" evidence="9">
    <location>
        <begin position="364"/>
        <end position="390"/>
    </location>
</feature>
<feature type="transmembrane region" description="Helical" evidence="9">
    <location>
        <begin position="43"/>
        <end position="65"/>
    </location>
</feature>
<comment type="subcellular location">
    <subcellularLocation>
        <location evidence="9">Cell membrane</location>
        <topology evidence="9">Multi-pass membrane protein</topology>
    </subcellularLocation>
    <subcellularLocation>
        <location evidence="1">Membrane</location>
        <topology evidence="1">Multi-pass membrane protein</topology>
    </subcellularLocation>
</comment>
<evidence type="ECO:0000256" key="4">
    <source>
        <dbReference type="ARBA" id="ARBA00022692"/>
    </source>
</evidence>
<proteinExistence type="inferred from homology"/>
<dbReference type="InterPro" id="IPR024041">
    <property type="entry name" value="NH4_transpt_AmtB-like_dom"/>
</dbReference>
<evidence type="ECO:0000256" key="6">
    <source>
        <dbReference type="ARBA" id="ARBA00023136"/>
    </source>
</evidence>
<feature type="transmembrane region" description="Helical" evidence="9">
    <location>
        <begin position="208"/>
        <end position="227"/>
    </location>
</feature>
<dbReference type="PANTHER" id="PTHR43029">
    <property type="entry name" value="AMMONIUM TRANSPORTER MEP2"/>
    <property type="match status" value="1"/>
</dbReference>
<name>A0ABW5V0G1_9MICO</name>
<accession>A0ABW5V0G1</accession>
<feature type="transmembrane region" description="Helical" evidence="9">
    <location>
        <begin position="290"/>
        <end position="311"/>
    </location>
</feature>
<keyword evidence="3 9" id="KW-0813">Transport</keyword>
<keyword evidence="6 9" id="KW-0472">Membrane</keyword>
<dbReference type="PROSITE" id="PS01219">
    <property type="entry name" value="AMMONIUM_TRANSP"/>
    <property type="match status" value="1"/>
</dbReference>
<dbReference type="RefSeq" id="WP_019619081.1">
    <property type="nucleotide sequence ID" value="NZ_JBHUNE010000007.1"/>
</dbReference>
<dbReference type="InterPro" id="IPR001905">
    <property type="entry name" value="Ammonium_transpt"/>
</dbReference>
<keyword evidence="12" id="KW-1185">Reference proteome</keyword>
<gene>
    <name evidence="11" type="ORF">ACFSW7_10415</name>
</gene>
<sequence>METTSAINTMWVLVTCVFMVLMVPGLALYYGGMSRTKNVLNSIMIVLGGFAVGAVLFVLFGYSLILGNSVGGLGIIGDATEALGIQSILAGTPDEGVASAVATAAFHLMFAGLATAIVAGAIEGRMKFGAWLLFAGLWVTLGYFPVAHWVFSFSSDDGSHIGGWIVNNLGVHDFAGGIAVHTNAGAAALALSIVLGRRKGFPTPGRPGNVPFIVLGAWLLAFGWMGFNAGSTGAMNEFAALAILNSLAALCAGLLVWLVIERSHRGATTTAGAVTGLLGGLVAVTPGADILSPVGALIVGGVGAAVAYWAVGLKARFGYDDALDAVGVHLVPGLVGSALLAFLADPAAGGGANTEFVGILYGGSWSFLGSQLIGMASVAIYTFVISYLIATVLKRTIGLRVPDATEISGLDQPIHAETAYVGSDER</sequence>
<feature type="domain" description="Ammonium transporter AmtB-like" evidence="10">
    <location>
        <begin position="11"/>
        <end position="420"/>
    </location>
</feature>
<reference evidence="12" key="1">
    <citation type="journal article" date="2019" name="Int. J. Syst. Evol. Microbiol.">
        <title>The Global Catalogue of Microorganisms (GCM) 10K type strain sequencing project: providing services to taxonomists for standard genome sequencing and annotation.</title>
        <authorList>
            <consortium name="The Broad Institute Genomics Platform"/>
            <consortium name="The Broad Institute Genome Sequencing Center for Infectious Disease"/>
            <person name="Wu L."/>
            <person name="Ma J."/>
        </authorList>
    </citation>
    <scope>NUCLEOTIDE SEQUENCE [LARGE SCALE GENOMIC DNA]</scope>
    <source>
        <strain evidence="12">TISTR 1514</strain>
    </source>
</reference>
<dbReference type="PANTHER" id="PTHR43029:SF10">
    <property type="entry name" value="AMMONIUM TRANSPORTER MEP2"/>
    <property type="match status" value="1"/>
</dbReference>
<dbReference type="InterPro" id="IPR029020">
    <property type="entry name" value="Ammonium/urea_transptr"/>
</dbReference>
<keyword evidence="5 9" id="KW-1133">Transmembrane helix</keyword>
<dbReference type="Proteomes" id="UP001597492">
    <property type="component" value="Unassembled WGS sequence"/>
</dbReference>
<feature type="transmembrane region" description="Helical" evidence="9">
    <location>
        <begin position="323"/>
        <end position="344"/>
    </location>
</feature>
<feature type="transmembrane region" description="Helical" evidence="9">
    <location>
        <begin position="174"/>
        <end position="196"/>
    </location>
</feature>
<evidence type="ECO:0000256" key="2">
    <source>
        <dbReference type="ARBA" id="ARBA00005887"/>
    </source>
</evidence>
<protein>
    <recommendedName>
        <fullName evidence="8 9">Ammonium transporter</fullName>
    </recommendedName>
</protein>
<comment type="caution">
    <text evidence="11">The sequence shown here is derived from an EMBL/GenBank/DDBJ whole genome shotgun (WGS) entry which is preliminary data.</text>
</comment>
<evidence type="ECO:0000256" key="7">
    <source>
        <dbReference type="ARBA" id="ARBA00023177"/>
    </source>
</evidence>
<dbReference type="SUPFAM" id="SSF111352">
    <property type="entry name" value="Ammonium transporter"/>
    <property type="match status" value="1"/>
</dbReference>
<dbReference type="Gene3D" id="1.10.3430.10">
    <property type="entry name" value="Ammonium transporter AmtB like domains"/>
    <property type="match status" value="1"/>
</dbReference>
<comment type="similarity">
    <text evidence="2 9">Belongs to the ammonia transporter channel (TC 1.A.11.2) family.</text>
</comment>
<feature type="transmembrane region" description="Helical" evidence="9">
    <location>
        <begin position="97"/>
        <end position="119"/>
    </location>
</feature>